<evidence type="ECO:0000313" key="2">
    <source>
        <dbReference type="EMBL" id="RCK70209.1"/>
    </source>
</evidence>
<comment type="caution">
    <text evidence="2">The sequence shown here is derived from an EMBL/GenBank/DDBJ whole genome shotgun (WGS) entry which is preliminary data.</text>
</comment>
<organism evidence="2 3">
    <name type="scientific">Desertihabitans brevis</name>
    <dbReference type="NCBI Taxonomy" id="2268447"/>
    <lineage>
        <taxon>Bacteria</taxon>
        <taxon>Bacillati</taxon>
        <taxon>Actinomycetota</taxon>
        <taxon>Actinomycetes</taxon>
        <taxon>Propionibacteriales</taxon>
        <taxon>Propionibacteriaceae</taxon>
        <taxon>Desertihabitans</taxon>
    </lineage>
</organism>
<gene>
    <name evidence="2" type="ORF">DT076_05925</name>
</gene>
<reference evidence="2 3" key="1">
    <citation type="submission" date="2018-07" db="EMBL/GenBank/DDBJ databases">
        <title>Desertimonas flava gen. nov. sp. nov.</title>
        <authorList>
            <person name="Liu S."/>
        </authorList>
    </citation>
    <scope>NUCLEOTIDE SEQUENCE [LARGE SCALE GENOMIC DNA]</scope>
    <source>
        <strain evidence="2 3">16Sb5-5</strain>
    </source>
</reference>
<feature type="compositionally biased region" description="Basic and acidic residues" evidence="1">
    <location>
        <begin position="159"/>
        <end position="178"/>
    </location>
</feature>
<accession>A0A367YXG4</accession>
<sequence length="178" mass="20003">MSTSDPQADRTLPDSLETYLRVWCADLLVGLGPRERQHLVQAVQDVYRGGPWPSRLMVQRQAELLSARIDLAQLRDDAITRHHRLTDDLLLLSVPAEHPGAVDRLSRRPADRALLDGVDLAHREGHLDDAELRTVLEGATARTPLPDPVPAPPEFPDLPPDHPESWARWQDRDPDAPR</sequence>
<dbReference type="AlphaFoldDB" id="A0A367YXG4"/>
<feature type="region of interest" description="Disordered" evidence="1">
    <location>
        <begin position="137"/>
        <end position="178"/>
    </location>
</feature>
<name>A0A367YXG4_9ACTN</name>
<protein>
    <submittedName>
        <fullName evidence="2">Uncharacterized protein</fullName>
    </submittedName>
</protein>
<evidence type="ECO:0000313" key="3">
    <source>
        <dbReference type="Proteomes" id="UP000252770"/>
    </source>
</evidence>
<keyword evidence="3" id="KW-1185">Reference proteome</keyword>
<dbReference type="EMBL" id="QOUI01000003">
    <property type="protein sequence ID" value="RCK70209.1"/>
    <property type="molecule type" value="Genomic_DNA"/>
</dbReference>
<dbReference type="RefSeq" id="WP_114125751.1">
    <property type="nucleotide sequence ID" value="NZ_QOUI01000003.1"/>
</dbReference>
<proteinExistence type="predicted"/>
<feature type="compositionally biased region" description="Pro residues" evidence="1">
    <location>
        <begin position="145"/>
        <end position="158"/>
    </location>
</feature>
<evidence type="ECO:0000256" key="1">
    <source>
        <dbReference type="SAM" id="MobiDB-lite"/>
    </source>
</evidence>
<dbReference type="Proteomes" id="UP000252770">
    <property type="component" value="Unassembled WGS sequence"/>
</dbReference>